<evidence type="ECO:0008006" key="10">
    <source>
        <dbReference type="Google" id="ProtNLM"/>
    </source>
</evidence>
<dbReference type="PANTHER" id="PTHR46149">
    <property type="entry name" value="MIP08469P"/>
    <property type="match status" value="1"/>
</dbReference>
<sequence length="228" mass="25737">MTTPGTKARIVILGSKFVGKTTIANWFLQKRKATELQCTESQQHVLMSPDLIVDLIDTDDTALPKLISLNIRRADAFVLVYAVDDFHSFEYIRLIRDLIVKLRTADVPIVVVGNKMDIPERNVHPVVADCLVTIEWEHPHVEVSAKNSDVELTAIFEELFLHPALNRKFFLTGVTPSSQTAKSRRITVGSGPNEMQRSMAPPVTPQREKRLRMSAVSVWNLVKKIIKK</sequence>
<protein>
    <recommendedName>
        <fullName evidence="10">GTP-binding protein Rhes</fullName>
    </recommendedName>
</protein>
<evidence type="ECO:0000256" key="7">
    <source>
        <dbReference type="SAM" id="MobiDB-lite"/>
    </source>
</evidence>
<dbReference type="GO" id="GO:0005886">
    <property type="term" value="C:plasma membrane"/>
    <property type="evidence" value="ECO:0007669"/>
    <property type="project" value="UniProtKB-SubCell"/>
</dbReference>
<dbReference type="InterPro" id="IPR001806">
    <property type="entry name" value="Small_GTPase"/>
</dbReference>
<dbReference type="SMART" id="SM00173">
    <property type="entry name" value="RAS"/>
    <property type="match status" value="1"/>
</dbReference>
<organism evidence="8 9">
    <name type="scientific">Dreissena polymorpha</name>
    <name type="common">Zebra mussel</name>
    <name type="synonym">Mytilus polymorpha</name>
    <dbReference type="NCBI Taxonomy" id="45954"/>
    <lineage>
        <taxon>Eukaryota</taxon>
        <taxon>Metazoa</taxon>
        <taxon>Spiralia</taxon>
        <taxon>Lophotrochozoa</taxon>
        <taxon>Mollusca</taxon>
        <taxon>Bivalvia</taxon>
        <taxon>Autobranchia</taxon>
        <taxon>Heteroconchia</taxon>
        <taxon>Euheterodonta</taxon>
        <taxon>Imparidentia</taxon>
        <taxon>Neoheterodontei</taxon>
        <taxon>Myida</taxon>
        <taxon>Dreissenoidea</taxon>
        <taxon>Dreissenidae</taxon>
        <taxon>Dreissena</taxon>
    </lineage>
</organism>
<keyword evidence="4" id="KW-0342">GTP-binding</keyword>
<gene>
    <name evidence="8" type="ORF">DPMN_112264</name>
</gene>
<dbReference type="GO" id="GO:0005525">
    <property type="term" value="F:GTP binding"/>
    <property type="evidence" value="ECO:0007669"/>
    <property type="project" value="UniProtKB-KW"/>
</dbReference>
<evidence type="ECO:0000313" key="8">
    <source>
        <dbReference type="EMBL" id="KAH3838848.1"/>
    </source>
</evidence>
<dbReference type="EMBL" id="JAIWYP010000004">
    <property type="protein sequence ID" value="KAH3838848.1"/>
    <property type="molecule type" value="Genomic_DNA"/>
</dbReference>
<dbReference type="PRINTS" id="PR00449">
    <property type="entry name" value="RASTRNSFRMNG"/>
</dbReference>
<accession>A0A9D4KG15</accession>
<feature type="region of interest" description="Disordered" evidence="7">
    <location>
        <begin position="181"/>
        <end position="207"/>
    </location>
</feature>
<proteinExistence type="predicted"/>
<dbReference type="AlphaFoldDB" id="A0A9D4KG15"/>
<dbReference type="PROSITE" id="PS51419">
    <property type="entry name" value="RAB"/>
    <property type="match status" value="1"/>
</dbReference>
<keyword evidence="6" id="KW-0449">Lipoprotein</keyword>
<evidence type="ECO:0000256" key="3">
    <source>
        <dbReference type="ARBA" id="ARBA00022481"/>
    </source>
</evidence>
<dbReference type="InterPro" id="IPR052236">
    <property type="entry name" value="Small_GTPase_RasD"/>
</dbReference>
<dbReference type="Proteomes" id="UP000828390">
    <property type="component" value="Unassembled WGS sequence"/>
</dbReference>
<reference evidence="8" key="2">
    <citation type="submission" date="2020-11" db="EMBL/GenBank/DDBJ databases">
        <authorList>
            <person name="McCartney M.A."/>
            <person name="Auch B."/>
            <person name="Kono T."/>
            <person name="Mallez S."/>
            <person name="Becker A."/>
            <person name="Gohl D.M."/>
            <person name="Silverstein K.A.T."/>
            <person name="Koren S."/>
            <person name="Bechman K.B."/>
            <person name="Herman A."/>
            <person name="Abrahante J.E."/>
            <person name="Garbe J."/>
        </authorList>
    </citation>
    <scope>NUCLEOTIDE SEQUENCE</scope>
    <source>
        <strain evidence="8">Duluth1</strain>
        <tissue evidence="8">Whole animal</tissue>
    </source>
</reference>
<dbReference type="GO" id="GO:0003924">
    <property type="term" value="F:GTPase activity"/>
    <property type="evidence" value="ECO:0007669"/>
    <property type="project" value="InterPro"/>
</dbReference>
<keyword evidence="9" id="KW-1185">Reference proteome</keyword>
<dbReference type="SUPFAM" id="SSF52540">
    <property type="entry name" value="P-loop containing nucleoside triphosphate hydrolases"/>
    <property type="match status" value="1"/>
</dbReference>
<reference evidence="8" key="1">
    <citation type="journal article" date="2019" name="bioRxiv">
        <title>The Genome of the Zebra Mussel, Dreissena polymorpha: A Resource for Invasive Species Research.</title>
        <authorList>
            <person name="McCartney M.A."/>
            <person name="Auch B."/>
            <person name="Kono T."/>
            <person name="Mallez S."/>
            <person name="Zhang Y."/>
            <person name="Obille A."/>
            <person name="Becker A."/>
            <person name="Abrahante J.E."/>
            <person name="Garbe J."/>
            <person name="Badalamenti J.P."/>
            <person name="Herman A."/>
            <person name="Mangelson H."/>
            <person name="Liachko I."/>
            <person name="Sullivan S."/>
            <person name="Sone E.D."/>
            <person name="Koren S."/>
            <person name="Silverstein K.A.T."/>
            <person name="Beckman K.B."/>
            <person name="Gohl D.M."/>
        </authorList>
    </citation>
    <scope>NUCLEOTIDE SEQUENCE</scope>
    <source>
        <strain evidence="8">Duluth1</strain>
        <tissue evidence="8">Whole animal</tissue>
    </source>
</reference>
<comment type="subcellular location">
    <subcellularLocation>
        <location evidence="1">Cell membrane</location>
        <topology evidence="1">Lipid-anchor</topology>
    </subcellularLocation>
</comment>
<evidence type="ECO:0000256" key="5">
    <source>
        <dbReference type="ARBA" id="ARBA00023136"/>
    </source>
</evidence>
<evidence type="ECO:0000256" key="1">
    <source>
        <dbReference type="ARBA" id="ARBA00004193"/>
    </source>
</evidence>
<dbReference type="Gene3D" id="3.40.50.300">
    <property type="entry name" value="P-loop containing nucleotide triphosphate hydrolases"/>
    <property type="match status" value="1"/>
</dbReference>
<comment type="caution">
    <text evidence="8">The sequence shown here is derived from an EMBL/GenBank/DDBJ whole genome shotgun (WGS) entry which is preliminary data.</text>
</comment>
<evidence type="ECO:0000313" key="9">
    <source>
        <dbReference type="Proteomes" id="UP000828390"/>
    </source>
</evidence>
<evidence type="ECO:0000256" key="4">
    <source>
        <dbReference type="ARBA" id="ARBA00023134"/>
    </source>
</evidence>
<dbReference type="Pfam" id="PF00071">
    <property type="entry name" value="Ras"/>
    <property type="match status" value="1"/>
</dbReference>
<keyword evidence="3" id="KW-0488">Methylation</keyword>
<evidence type="ECO:0000256" key="6">
    <source>
        <dbReference type="ARBA" id="ARBA00023288"/>
    </source>
</evidence>
<dbReference type="SMART" id="SM00175">
    <property type="entry name" value="RAB"/>
    <property type="match status" value="1"/>
</dbReference>
<name>A0A9D4KG15_DREPO</name>
<keyword evidence="5" id="KW-0472">Membrane</keyword>
<dbReference type="InterPro" id="IPR027417">
    <property type="entry name" value="P-loop_NTPase"/>
</dbReference>
<keyword evidence="2" id="KW-1003">Cell membrane</keyword>
<evidence type="ECO:0000256" key="2">
    <source>
        <dbReference type="ARBA" id="ARBA00022475"/>
    </source>
</evidence>
<keyword evidence="4" id="KW-0547">Nucleotide-binding</keyword>
<dbReference type="PANTHER" id="PTHR46149:SF7">
    <property type="entry name" value="GTP-BINDING PROTEIN DI-RAS2"/>
    <property type="match status" value="1"/>
</dbReference>